<feature type="compositionally biased region" description="Basic and acidic residues" evidence="1">
    <location>
        <begin position="144"/>
        <end position="158"/>
    </location>
</feature>
<evidence type="ECO:0000313" key="3">
    <source>
        <dbReference type="Proteomes" id="UP000800082"/>
    </source>
</evidence>
<keyword evidence="3" id="KW-1185">Reference proteome</keyword>
<dbReference type="OrthoDB" id="3798352at2759"/>
<feature type="compositionally biased region" description="Basic and acidic residues" evidence="1">
    <location>
        <begin position="1"/>
        <end position="10"/>
    </location>
</feature>
<dbReference type="GeneID" id="54350931"/>
<dbReference type="RefSeq" id="XP_033446654.1">
    <property type="nucleotide sequence ID" value="XM_033593263.1"/>
</dbReference>
<dbReference type="Proteomes" id="UP000800082">
    <property type="component" value="Unassembled WGS sequence"/>
</dbReference>
<feature type="compositionally biased region" description="Polar residues" evidence="1">
    <location>
        <begin position="60"/>
        <end position="73"/>
    </location>
</feature>
<feature type="compositionally biased region" description="Polar residues" evidence="1">
    <location>
        <begin position="27"/>
        <end position="41"/>
    </location>
</feature>
<feature type="compositionally biased region" description="Basic and acidic residues" evidence="1">
    <location>
        <begin position="44"/>
        <end position="59"/>
    </location>
</feature>
<protein>
    <submittedName>
        <fullName evidence="2">Uncharacterized protein</fullName>
    </submittedName>
</protein>
<dbReference type="EMBL" id="ML978977">
    <property type="protein sequence ID" value="KAF1926402.1"/>
    <property type="molecule type" value="Genomic_DNA"/>
</dbReference>
<gene>
    <name evidence="2" type="ORF">M421DRAFT_422737</name>
</gene>
<proteinExistence type="predicted"/>
<evidence type="ECO:0000313" key="2">
    <source>
        <dbReference type="EMBL" id="KAF1926402.1"/>
    </source>
</evidence>
<sequence>MGPQQDRDGNIDAIDLTLSSPEPEARPQTQANRHLQQQQPARTVKQEPRNSYRSTHSDSQRQGSTRASQQQPRRINPNHVKQIIETSSSKALRSIVLQLCESSPALSGAIARGLAPQSSWAQALMRGQQAHPYAQPQSQAPIKSEPRSNEQDVYERMKQRLGSSSGAHSSNARLNTQTTASRLCTRRPTAIHENSNGLRLPPSSQGPPTVKREYQISPADSDDSTNIVDFPAMEREARKQEHRHHTNAGSSSRHQTSASQSAEGLAVRQRSTHHHASDHKPKLCVQCGELFNEVDTNCEHHPGRQAPARPGDVSQYTCCGMFEGEPGCKLGRHVSERTGGMTNLKRPSPSLFGSSHLIKKPRVM</sequence>
<reference evidence="2" key="1">
    <citation type="journal article" date="2020" name="Stud. Mycol.">
        <title>101 Dothideomycetes genomes: a test case for predicting lifestyles and emergence of pathogens.</title>
        <authorList>
            <person name="Haridas S."/>
            <person name="Albert R."/>
            <person name="Binder M."/>
            <person name="Bloem J."/>
            <person name="Labutti K."/>
            <person name="Salamov A."/>
            <person name="Andreopoulos B."/>
            <person name="Baker S."/>
            <person name="Barry K."/>
            <person name="Bills G."/>
            <person name="Bluhm B."/>
            <person name="Cannon C."/>
            <person name="Castanera R."/>
            <person name="Culley D."/>
            <person name="Daum C."/>
            <person name="Ezra D."/>
            <person name="Gonzalez J."/>
            <person name="Henrissat B."/>
            <person name="Kuo A."/>
            <person name="Liang C."/>
            <person name="Lipzen A."/>
            <person name="Lutzoni F."/>
            <person name="Magnuson J."/>
            <person name="Mondo S."/>
            <person name="Nolan M."/>
            <person name="Ohm R."/>
            <person name="Pangilinan J."/>
            <person name="Park H.-J."/>
            <person name="Ramirez L."/>
            <person name="Alfaro M."/>
            <person name="Sun H."/>
            <person name="Tritt A."/>
            <person name="Yoshinaga Y."/>
            <person name="Zwiers L.-H."/>
            <person name="Turgeon B."/>
            <person name="Goodwin S."/>
            <person name="Spatafora J."/>
            <person name="Crous P."/>
            <person name="Grigoriev I."/>
        </authorList>
    </citation>
    <scope>NUCLEOTIDE SEQUENCE</scope>
    <source>
        <strain evidence="2">CBS 183.55</strain>
    </source>
</reference>
<dbReference type="AlphaFoldDB" id="A0A6A5RFB2"/>
<organism evidence="2 3">
    <name type="scientific">Didymella exigua CBS 183.55</name>
    <dbReference type="NCBI Taxonomy" id="1150837"/>
    <lineage>
        <taxon>Eukaryota</taxon>
        <taxon>Fungi</taxon>
        <taxon>Dikarya</taxon>
        <taxon>Ascomycota</taxon>
        <taxon>Pezizomycotina</taxon>
        <taxon>Dothideomycetes</taxon>
        <taxon>Pleosporomycetidae</taxon>
        <taxon>Pleosporales</taxon>
        <taxon>Pleosporineae</taxon>
        <taxon>Didymellaceae</taxon>
        <taxon>Didymella</taxon>
    </lineage>
</organism>
<name>A0A6A5RFB2_9PLEO</name>
<feature type="region of interest" description="Disordered" evidence="1">
    <location>
        <begin position="125"/>
        <end position="279"/>
    </location>
</feature>
<feature type="compositionally biased region" description="Polar residues" evidence="1">
    <location>
        <begin position="192"/>
        <end position="207"/>
    </location>
</feature>
<evidence type="ECO:0000256" key="1">
    <source>
        <dbReference type="SAM" id="MobiDB-lite"/>
    </source>
</evidence>
<accession>A0A6A5RFB2</accession>
<feature type="compositionally biased region" description="Low complexity" evidence="1">
    <location>
        <begin position="250"/>
        <end position="262"/>
    </location>
</feature>
<feature type="region of interest" description="Disordered" evidence="1">
    <location>
        <begin position="1"/>
        <end position="77"/>
    </location>
</feature>
<feature type="compositionally biased region" description="Polar residues" evidence="1">
    <location>
        <begin position="161"/>
        <end position="182"/>
    </location>
</feature>